<keyword evidence="3" id="KW-1185">Reference proteome</keyword>
<reference evidence="2" key="1">
    <citation type="submission" date="2023-01" db="EMBL/GenBank/DDBJ databases">
        <authorList>
            <person name="Van Ghelder C."/>
            <person name="Rancurel C."/>
        </authorList>
    </citation>
    <scope>NUCLEOTIDE SEQUENCE</scope>
    <source>
        <strain evidence="2">CNCM I-4278</strain>
    </source>
</reference>
<accession>A0A9W4XM13</accession>
<evidence type="ECO:0000313" key="3">
    <source>
        <dbReference type="Proteomes" id="UP001152607"/>
    </source>
</evidence>
<dbReference type="GO" id="GO:0030479">
    <property type="term" value="C:actin cortical patch"/>
    <property type="evidence" value="ECO:0007669"/>
    <property type="project" value="TreeGrafter"/>
</dbReference>
<dbReference type="AlphaFoldDB" id="A0A9W4XM13"/>
<dbReference type="InterPro" id="IPR019236">
    <property type="entry name" value="APP1_cat"/>
</dbReference>
<sequence length="421" mass="47167">MRSTLAHRSPSTSTLKMPLPSAHAGAKHAHQLYQETDDEREFRIAAKFPDCEKDMPDLSAKFQYSLKDSLTSYLGARNPFYTKVDPNTDYVWLFDNTAYQNKLGRWKAEFVAAYFVKNSGKDLSKIVASVADKIGDMDDKTEATIAKRLQPLADSILPAHTVQLDLQGVETRLGPSGRDGISSDQLAIPGHDHQDGQTITSKAINADATSVNTIFAGPKGYAILSDIDDTIKKTLTASPTGILSTTFAEDPEPIKGMPELYQHIKSKLANPPFFYLSASPYNLYPFLRQFRETYYPPGTLILREASWMNLAGFLANLTQGTQAYKVSRMVKVHEWFPKRKFICIGDSTQKDPESYAEMYRKHSKWITAIYIRKVTGVAELDSGKNLDERFEKAFKGVPREVWHVFEDASELYAKIDALGPA</sequence>
<dbReference type="OrthoDB" id="414243at2759"/>
<name>A0A9W4XM13_9PLEO</name>
<dbReference type="Pfam" id="PF09949">
    <property type="entry name" value="APP1_cat"/>
    <property type="match status" value="1"/>
</dbReference>
<organism evidence="2 3">
    <name type="scientific">Periconia digitata</name>
    <dbReference type="NCBI Taxonomy" id="1303443"/>
    <lineage>
        <taxon>Eukaryota</taxon>
        <taxon>Fungi</taxon>
        <taxon>Dikarya</taxon>
        <taxon>Ascomycota</taxon>
        <taxon>Pezizomycotina</taxon>
        <taxon>Dothideomycetes</taxon>
        <taxon>Pleosporomycetidae</taxon>
        <taxon>Pleosporales</taxon>
        <taxon>Massarineae</taxon>
        <taxon>Periconiaceae</taxon>
        <taxon>Periconia</taxon>
    </lineage>
</organism>
<protein>
    <recommendedName>
        <fullName evidence="1">Phosphatidate phosphatase APP1 catalytic domain-containing protein</fullName>
    </recommendedName>
</protein>
<evidence type="ECO:0000259" key="1">
    <source>
        <dbReference type="Pfam" id="PF09949"/>
    </source>
</evidence>
<dbReference type="PANTHER" id="PTHR28208">
    <property type="entry name" value="PHOSPHATIDATE PHOSPHATASE APP1"/>
    <property type="match status" value="1"/>
</dbReference>
<dbReference type="InterPro" id="IPR052935">
    <property type="entry name" value="Mg2+_PAP"/>
</dbReference>
<feature type="domain" description="Phosphatidate phosphatase APP1 catalytic" evidence="1">
    <location>
        <begin position="222"/>
        <end position="373"/>
    </location>
</feature>
<dbReference type="Proteomes" id="UP001152607">
    <property type="component" value="Unassembled WGS sequence"/>
</dbReference>
<dbReference type="PANTHER" id="PTHR28208:SF1">
    <property type="entry name" value="FILAMENT ORGANIZATION PROTEIN APP1-LIKE, PUTATIVE (AFU_ORTHOLOGUE AFUA_1G06650)-RELATED"/>
    <property type="match status" value="1"/>
</dbReference>
<gene>
    <name evidence="2" type="ORF">PDIGIT_LOCUS9676</name>
</gene>
<dbReference type="GO" id="GO:0008195">
    <property type="term" value="F:phosphatidate phosphatase activity"/>
    <property type="evidence" value="ECO:0007669"/>
    <property type="project" value="InterPro"/>
</dbReference>
<comment type="caution">
    <text evidence="2">The sequence shown here is derived from an EMBL/GenBank/DDBJ whole genome shotgun (WGS) entry which is preliminary data.</text>
</comment>
<dbReference type="EMBL" id="CAOQHR010000006">
    <property type="protein sequence ID" value="CAI6336573.1"/>
    <property type="molecule type" value="Genomic_DNA"/>
</dbReference>
<evidence type="ECO:0000313" key="2">
    <source>
        <dbReference type="EMBL" id="CAI6336573.1"/>
    </source>
</evidence>
<proteinExistence type="predicted"/>